<evidence type="ECO:0000313" key="3">
    <source>
        <dbReference type="Proteomes" id="UP001264519"/>
    </source>
</evidence>
<dbReference type="RefSeq" id="WP_309652858.1">
    <property type="nucleotide sequence ID" value="NZ_JARWAK010000008.1"/>
</dbReference>
<keyword evidence="1" id="KW-1133">Transmembrane helix</keyword>
<feature type="transmembrane region" description="Helical" evidence="1">
    <location>
        <begin position="12"/>
        <end position="34"/>
    </location>
</feature>
<comment type="caution">
    <text evidence="2">The sequence shown here is derived from an EMBL/GenBank/DDBJ whole genome shotgun (WGS) entry which is preliminary data.</text>
</comment>
<keyword evidence="1" id="KW-0812">Transmembrane</keyword>
<keyword evidence="1" id="KW-0472">Membrane</keyword>
<proteinExistence type="predicted"/>
<sequence length="110" mass="12023">MNRRNRNLDTAVNIAGGFVGLVAIGLLAVALAAVQYSDARASRDQVAAEAQRQYCQDVALWIAEEARNVPLAQRVGQPDYRGTAAEQCPAIRHSHLLELAQVGQRQPVRF</sequence>
<name>A0ABU1G2T7_9GAMM</name>
<dbReference type="EMBL" id="JARWAK010000008">
    <property type="protein sequence ID" value="MDR5867265.1"/>
    <property type="molecule type" value="Genomic_DNA"/>
</dbReference>
<organism evidence="2 3">
    <name type="scientific">Halomonas koreensis</name>
    <dbReference type="NCBI Taxonomy" id="245385"/>
    <lineage>
        <taxon>Bacteria</taxon>
        <taxon>Pseudomonadati</taxon>
        <taxon>Pseudomonadota</taxon>
        <taxon>Gammaproteobacteria</taxon>
        <taxon>Oceanospirillales</taxon>
        <taxon>Halomonadaceae</taxon>
        <taxon>Halomonas</taxon>
    </lineage>
</organism>
<keyword evidence="3" id="KW-1185">Reference proteome</keyword>
<reference evidence="2 3" key="1">
    <citation type="submission" date="2023-04" db="EMBL/GenBank/DDBJ databases">
        <title>A long-awaited taxogenomic arrangement of the family Halomonadaceae.</title>
        <authorList>
            <person name="De La Haba R."/>
            <person name="Chuvochina M."/>
            <person name="Wittouck S."/>
            <person name="Arahal D.R."/>
            <person name="Sanchez-Porro C."/>
            <person name="Hugenholtz P."/>
            <person name="Ventosa A."/>
        </authorList>
    </citation>
    <scope>NUCLEOTIDE SEQUENCE [LARGE SCALE GENOMIC DNA]</scope>
    <source>
        <strain evidence="2 3">DSM 23530</strain>
    </source>
</reference>
<evidence type="ECO:0000313" key="2">
    <source>
        <dbReference type="EMBL" id="MDR5867265.1"/>
    </source>
</evidence>
<accession>A0ABU1G2T7</accession>
<dbReference type="Proteomes" id="UP001264519">
    <property type="component" value="Unassembled WGS sequence"/>
</dbReference>
<evidence type="ECO:0000256" key="1">
    <source>
        <dbReference type="SAM" id="Phobius"/>
    </source>
</evidence>
<protein>
    <submittedName>
        <fullName evidence="2">Uncharacterized protein</fullName>
    </submittedName>
</protein>
<gene>
    <name evidence="2" type="ORF">QC818_10730</name>
</gene>